<dbReference type="SUPFAM" id="SSF56059">
    <property type="entry name" value="Glutathione synthetase ATP-binding domain-like"/>
    <property type="match status" value="1"/>
</dbReference>
<dbReference type="Gene3D" id="3.30.470.20">
    <property type="entry name" value="ATP-grasp fold, B domain"/>
    <property type="match status" value="1"/>
</dbReference>
<sequence length="853" mass="98908">MKARICELAKLSGWDHQFFGHKTLRLAELSKRGYPIPLSFAIPVNYFHEYCGYNGWSEESISDADPLGDGKYPDGILNDINLLWKRLLETGKGPWVVRSSALDEDGTKFSFAGIYDSVLNISSYDLFLKAIQRCWNSYFSPYAVAYRANAGVSFYGMSLLVQEMIGGDKSGLTFTRNPLDLQDDHIIIEAHPGLNFALVDDMVAADRYRADRVNNDAVREIKTKFIKYVLDEGVSSINTVSISSEQREQSTLTEEEVFNLRDTGIALEMYYGYPCDIEWTMRGDDWFLLQVRPITCRSEEDISFDCYDGNIKENAECSLLDRYSEPVSTCYLSLLDTWQEQVYLDFYSKTIGKYVTEKPLQLYFNRVYWNLKYQRKYYDDLPFKDRGLSSLPKKRSLMRLMLNGHRSWYRRIDKYESRIAEYAAINVNQLDTSEIYRLLEELIDWFCNYIGKDHYQFLGLANVCYQLAIDKLSSLPNAKEILTEALNNDQYDNMTMRANRELMKLAEEANRRNEVKEILLADDPMSIYVRLSNKHEASDFKVKFDDFIARHGHRGISCDDLSSPHWVEQPDYVLGLLRQFIINGTAICSIDNENPSPIHWRIIADTIYPHNITYIKRKYELYKLKSLIRLTSIYMNLRENQRYYFDKSWLLLRKFMLEIGSRIAEDGLINDKEDIFHLTVSEIMELKTESSKDHNWKRRVDFRRKILNKNKSINPPYLIKGADLIRLQTARKKRSYKATGLSPGQVSGRARVVSSFRDLERVCQGDILVVSNFHPSWTPVLQIAGGMIMNFGNILSHGAIIAREFGIPVVVFNDRATDLFTDDCWIEIDGTQGRIRLAEIEVSPKNDLREVTV</sequence>
<accession>A0ABU7VRD4</accession>
<feature type="domain" description="Pyruvate phosphate dikinase AMP/ATP-binding" evidence="2">
    <location>
        <begin position="19"/>
        <end position="300"/>
    </location>
</feature>
<dbReference type="EMBL" id="JAZHPZ010000003">
    <property type="protein sequence ID" value="MEF2965938.1"/>
    <property type="molecule type" value="Genomic_DNA"/>
</dbReference>
<evidence type="ECO:0000313" key="4">
    <source>
        <dbReference type="Proteomes" id="UP001306950"/>
    </source>
</evidence>
<dbReference type="RefSeq" id="WP_331846161.1">
    <property type="nucleotide sequence ID" value="NZ_JAZHPZ010000003.1"/>
</dbReference>
<reference evidence="3 4" key="1">
    <citation type="submission" date="2024-02" db="EMBL/GenBank/DDBJ databases">
        <title>A nitrogen-fixing paenibacillus bacterium.</title>
        <authorList>
            <person name="Zhang W.L."/>
            <person name="Chen S.F."/>
        </authorList>
    </citation>
    <scope>NUCLEOTIDE SEQUENCE [LARGE SCALE GENOMIC DNA]</scope>
    <source>
        <strain evidence="3 4">M1</strain>
    </source>
</reference>
<dbReference type="Pfam" id="PF01326">
    <property type="entry name" value="PPDK_N"/>
    <property type="match status" value="1"/>
</dbReference>
<dbReference type="PANTHER" id="PTHR43615">
    <property type="entry name" value="PHOSPHOENOLPYRUVATE SYNTHASE-RELATED"/>
    <property type="match status" value="1"/>
</dbReference>
<protein>
    <submittedName>
        <fullName evidence="3">PEP/pyruvate-binding domain-containing protein</fullName>
    </submittedName>
</protein>
<evidence type="ECO:0000313" key="3">
    <source>
        <dbReference type="EMBL" id="MEF2965938.1"/>
    </source>
</evidence>
<dbReference type="InterPro" id="IPR002192">
    <property type="entry name" value="PPDK_AMP/ATP-bd"/>
</dbReference>
<evidence type="ECO:0000259" key="1">
    <source>
        <dbReference type="Pfam" id="PF00391"/>
    </source>
</evidence>
<dbReference type="Pfam" id="PF00391">
    <property type="entry name" value="PEP-utilizers"/>
    <property type="match status" value="1"/>
</dbReference>
<dbReference type="Proteomes" id="UP001306950">
    <property type="component" value="Unassembled WGS sequence"/>
</dbReference>
<dbReference type="Gene3D" id="3.30.1490.20">
    <property type="entry name" value="ATP-grasp fold, A domain"/>
    <property type="match status" value="1"/>
</dbReference>
<gene>
    <name evidence="3" type="ORF">V3851_08860</name>
</gene>
<proteinExistence type="predicted"/>
<organism evidence="3 4">
    <name type="scientific">Paenibacillus haidiansis</name>
    <dbReference type="NCBI Taxonomy" id="1574488"/>
    <lineage>
        <taxon>Bacteria</taxon>
        <taxon>Bacillati</taxon>
        <taxon>Bacillota</taxon>
        <taxon>Bacilli</taxon>
        <taxon>Bacillales</taxon>
        <taxon>Paenibacillaceae</taxon>
        <taxon>Paenibacillus</taxon>
    </lineage>
</organism>
<dbReference type="InterPro" id="IPR013815">
    <property type="entry name" value="ATP_grasp_subdomain_1"/>
</dbReference>
<feature type="domain" description="PEP-utilising enzyme mobile" evidence="1">
    <location>
        <begin position="764"/>
        <end position="833"/>
    </location>
</feature>
<dbReference type="Gene3D" id="3.50.30.10">
    <property type="entry name" value="Phosphohistidine domain"/>
    <property type="match status" value="1"/>
</dbReference>
<dbReference type="InterPro" id="IPR008279">
    <property type="entry name" value="PEP-util_enz_mobile_dom"/>
</dbReference>
<dbReference type="PANTHER" id="PTHR43615:SF1">
    <property type="entry name" value="PPDK_N DOMAIN-CONTAINING PROTEIN"/>
    <property type="match status" value="1"/>
</dbReference>
<evidence type="ECO:0000259" key="2">
    <source>
        <dbReference type="Pfam" id="PF01326"/>
    </source>
</evidence>
<dbReference type="InterPro" id="IPR051549">
    <property type="entry name" value="PEP_Utilizing_Enz"/>
</dbReference>
<keyword evidence="4" id="KW-1185">Reference proteome</keyword>
<dbReference type="SUPFAM" id="SSF52009">
    <property type="entry name" value="Phosphohistidine domain"/>
    <property type="match status" value="1"/>
</dbReference>
<name>A0ABU7VRD4_9BACL</name>
<comment type="caution">
    <text evidence="3">The sequence shown here is derived from an EMBL/GenBank/DDBJ whole genome shotgun (WGS) entry which is preliminary data.</text>
</comment>
<dbReference type="InterPro" id="IPR036637">
    <property type="entry name" value="Phosphohistidine_dom_sf"/>
</dbReference>